<dbReference type="CDD" id="cd00717">
    <property type="entry name" value="URO-D"/>
    <property type="match status" value="1"/>
</dbReference>
<evidence type="ECO:0000256" key="8">
    <source>
        <dbReference type="RuleBase" id="RU000554"/>
    </source>
</evidence>
<gene>
    <name evidence="7" type="primary">hemE</name>
    <name evidence="12" type="ORF">HMPREF0872_02065</name>
</gene>
<dbReference type="eggNOG" id="COG0407">
    <property type="taxonomic scope" value="Bacteria"/>
</dbReference>
<dbReference type="HAMAP" id="MF_00218">
    <property type="entry name" value="URO_D"/>
    <property type="match status" value="1"/>
</dbReference>
<comment type="catalytic activity">
    <reaction evidence="7 8">
        <text>uroporphyrinogen III + 4 H(+) = coproporphyrinogen III + 4 CO2</text>
        <dbReference type="Rhea" id="RHEA:19865"/>
        <dbReference type="ChEBI" id="CHEBI:15378"/>
        <dbReference type="ChEBI" id="CHEBI:16526"/>
        <dbReference type="ChEBI" id="CHEBI:57308"/>
        <dbReference type="ChEBI" id="CHEBI:57309"/>
        <dbReference type="EC" id="4.1.1.37"/>
    </reaction>
</comment>
<evidence type="ECO:0000256" key="4">
    <source>
        <dbReference type="ARBA" id="ARBA00022793"/>
    </source>
</evidence>
<reference evidence="12 13" key="1">
    <citation type="submission" date="2014-07" db="EMBL/GenBank/DDBJ databases">
        <authorList>
            <person name="McCorrison J."/>
            <person name="Sanka R."/>
            <person name="Torralba M."/>
            <person name="Gillis M."/>
            <person name="Haft D.H."/>
            <person name="Methe B."/>
            <person name="Sutton G."/>
            <person name="Nelson K.E."/>
        </authorList>
    </citation>
    <scope>NUCLEOTIDE SEQUENCE [LARGE SCALE GENOMIC DNA]</scope>
    <source>
        <strain evidence="12 13">DNF00314</strain>
    </source>
</reference>
<dbReference type="Proteomes" id="UP000029628">
    <property type="component" value="Unassembled WGS sequence"/>
</dbReference>
<dbReference type="SUPFAM" id="SSF51726">
    <property type="entry name" value="UROD/MetE-like"/>
    <property type="match status" value="1"/>
</dbReference>
<dbReference type="UniPathway" id="UPA00251">
    <property type="reaction ID" value="UER00321"/>
</dbReference>
<dbReference type="AlphaFoldDB" id="A0A096ALE9"/>
<feature type="binding site" evidence="7">
    <location>
        <position position="148"/>
    </location>
    <ligand>
        <name>substrate</name>
    </ligand>
</feature>
<keyword evidence="4 7" id="KW-0210">Decarboxylase</keyword>
<sequence>MNRTYLQMISGESTAHTPVWFMRQAGRSQVKYREIKNGRTLFDIVREPELCTYVTKLPVDEYDVDAAILYNDIMTPLLPMGVDVEIQSGIGPVIANPIRTRHDIDQLRGFDMAEELPFMGETIRLLTQEQLTVPLIGFCGAPFTLASYMIEGGPSKNYIKTRQMLLGEPELWDYLMTKLTDMSIDYLLYQIKSGANAIQIFDSWIGIVGTEVYHYRIFPHMCRLIDALHRQYPHVPITIFGVGTTHLLPVWKELPIDVIGIDWRCSWQLAKHMGIQQTIQGNLDPLYLFSEWSILKAEIDRILMHGKLHGRHIFNLGHGILPDTNPDVIKRVVAYVHEASQV</sequence>
<dbReference type="InterPro" id="IPR006361">
    <property type="entry name" value="Uroporphyrinogen_deCO2ase_HemE"/>
</dbReference>
<name>A0A096ALE9_9FIRM</name>
<evidence type="ECO:0000256" key="3">
    <source>
        <dbReference type="ARBA" id="ARBA00012288"/>
    </source>
</evidence>
<comment type="similarity">
    <text evidence="2 7 9">Belongs to the uroporphyrinogen decarboxylase family.</text>
</comment>
<dbReference type="PROSITE" id="PS00907">
    <property type="entry name" value="UROD_2"/>
    <property type="match status" value="1"/>
</dbReference>
<keyword evidence="5 7" id="KW-0456">Lyase</keyword>
<organism evidence="12 13">
    <name type="scientific">Veillonella montpellierensis DNF00314</name>
    <dbReference type="NCBI Taxonomy" id="1401067"/>
    <lineage>
        <taxon>Bacteria</taxon>
        <taxon>Bacillati</taxon>
        <taxon>Bacillota</taxon>
        <taxon>Negativicutes</taxon>
        <taxon>Veillonellales</taxon>
        <taxon>Veillonellaceae</taxon>
        <taxon>Veillonella</taxon>
    </lineage>
</organism>
<dbReference type="GO" id="GO:0006782">
    <property type="term" value="P:protoporphyrinogen IX biosynthetic process"/>
    <property type="evidence" value="ECO:0007669"/>
    <property type="project" value="UniProtKB-UniRule"/>
</dbReference>
<evidence type="ECO:0000259" key="10">
    <source>
        <dbReference type="PROSITE" id="PS00906"/>
    </source>
</evidence>
<evidence type="ECO:0000256" key="2">
    <source>
        <dbReference type="ARBA" id="ARBA00009935"/>
    </source>
</evidence>
<evidence type="ECO:0000313" key="12">
    <source>
        <dbReference type="EMBL" id="KGF47898.1"/>
    </source>
</evidence>
<dbReference type="GO" id="GO:0005829">
    <property type="term" value="C:cytosol"/>
    <property type="evidence" value="ECO:0007669"/>
    <property type="project" value="TreeGrafter"/>
</dbReference>
<accession>A0A096ALE9</accession>
<dbReference type="GO" id="GO:0004853">
    <property type="term" value="F:uroporphyrinogen decarboxylase activity"/>
    <property type="evidence" value="ECO:0007669"/>
    <property type="project" value="UniProtKB-UniRule"/>
</dbReference>
<feature type="binding site" evidence="7">
    <location>
        <begin position="23"/>
        <end position="27"/>
    </location>
    <ligand>
        <name>substrate</name>
    </ligand>
</feature>
<dbReference type="EMBL" id="JRNT01000006">
    <property type="protein sequence ID" value="KGF47898.1"/>
    <property type="molecule type" value="Genomic_DNA"/>
</dbReference>
<dbReference type="Pfam" id="PF01208">
    <property type="entry name" value="URO-D"/>
    <property type="match status" value="1"/>
</dbReference>
<dbReference type="PANTHER" id="PTHR21091:SF169">
    <property type="entry name" value="UROPORPHYRINOGEN DECARBOXYLASE"/>
    <property type="match status" value="1"/>
</dbReference>
<evidence type="ECO:0000256" key="5">
    <source>
        <dbReference type="ARBA" id="ARBA00023239"/>
    </source>
</evidence>
<evidence type="ECO:0000313" key="13">
    <source>
        <dbReference type="Proteomes" id="UP000029628"/>
    </source>
</evidence>
<keyword evidence="13" id="KW-1185">Reference proteome</keyword>
<dbReference type="PANTHER" id="PTHR21091">
    <property type="entry name" value="METHYLTETRAHYDROFOLATE:HOMOCYSTEINE METHYLTRANSFERASE RELATED"/>
    <property type="match status" value="1"/>
</dbReference>
<dbReference type="InterPro" id="IPR000257">
    <property type="entry name" value="Uroporphyrinogen_deCOase"/>
</dbReference>
<keyword evidence="7" id="KW-0963">Cytoplasm</keyword>
<evidence type="ECO:0000256" key="6">
    <source>
        <dbReference type="ARBA" id="ARBA00023244"/>
    </source>
</evidence>
<feature type="site" description="Transition state stabilizer" evidence="7">
    <location>
        <position position="72"/>
    </location>
</feature>
<comment type="caution">
    <text evidence="12">The sequence shown here is derived from an EMBL/GenBank/DDBJ whole genome shotgun (WGS) entry which is preliminary data.</text>
</comment>
<dbReference type="Gene3D" id="3.20.20.210">
    <property type="match status" value="1"/>
</dbReference>
<dbReference type="InterPro" id="IPR038071">
    <property type="entry name" value="UROD/MetE-like_sf"/>
</dbReference>
<comment type="function">
    <text evidence="7">Catalyzes the decarboxylation of four acetate groups of uroporphyrinogen-III to yield coproporphyrinogen-III.</text>
</comment>
<evidence type="ECO:0000256" key="9">
    <source>
        <dbReference type="RuleBase" id="RU004169"/>
    </source>
</evidence>
<dbReference type="RefSeq" id="WP_038151468.1">
    <property type="nucleotide sequence ID" value="NZ_JRNT01000006.1"/>
</dbReference>
<comment type="subunit">
    <text evidence="7">Homodimer.</text>
</comment>
<dbReference type="PROSITE" id="PS00906">
    <property type="entry name" value="UROD_1"/>
    <property type="match status" value="1"/>
</dbReference>
<feature type="binding site" evidence="7">
    <location>
        <position position="203"/>
    </location>
    <ligand>
        <name>substrate</name>
    </ligand>
</feature>
<evidence type="ECO:0000256" key="1">
    <source>
        <dbReference type="ARBA" id="ARBA00004804"/>
    </source>
</evidence>
<protein>
    <recommendedName>
        <fullName evidence="3 7">Uroporphyrinogen decarboxylase</fullName>
        <shortName evidence="7">UPD</shortName>
        <shortName evidence="7">URO-D</shortName>
        <ecNumber evidence="3 7">4.1.1.37</ecNumber>
    </recommendedName>
</protein>
<keyword evidence="6 7" id="KW-0627">Porphyrin biosynthesis</keyword>
<dbReference type="NCBIfam" id="TIGR01464">
    <property type="entry name" value="hemE"/>
    <property type="match status" value="1"/>
</dbReference>
<feature type="binding site" evidence="7">
    <location>
        <position position="72"/>
    </location>
    <ligand>
        <name>substrate</name>
    </ligand>
</feature>
<dbReference type="EC" id="4.1.1.37" evidence="3 7"/>
<comment type="subcellular location">
    <subcellularLocation>
        <location evidence="7">Cytoplasm</location>
    </subcellularLocation>
</comment>
<evidence type="ECO:0000259" key="11">
    <source>
        <dbReference type="PROSITE" id="PS00907"/>
    </source>
</evidence>
<feature type="binding site" evidence="7">
    <location>
        <position position="318"/>
    </location>
    <ligand>
        <name>substrate</name>
    </ligand>
</feature>
<feature type="binding site" evidence="7">
    <location>
        <position position="42"/>
    </location>
    <ligand>
        <name>substrate</name>
    </ligand>
</feature>
<proteinExistence type="inferred from homology"/>
<feature type="domain" description="Uroporphyrinogen decarboxylase (URO-D)" evidence="11">
    <location>
        <begin position="136"/>
        <end position="152"/>
    </location>
</feature>
<evidence type="ECO:0000256" key="7">
    <source>
        <dbReference type="HAMAP-Rule" id="MF_00218"/>
    </source>
</evidence>
<comment type="pathway">
    <text evidence="1 7 8">Porphyrin-containing compound metabolism; protoporphyrin-IX biosynthesis; coproporphyrinogen-III from 5-aminolevulinate: step 4/4.</text>
</comment>
<feature type="domain" description="Uroporphyrinogen decarboxylase (URO-D)" evidence="10">
    <location>
        <begin position="18"/>
        <end position="27"/>
    </location>
</feature>